<keyword evidence="5" id="KW-1133">Transmembrane helix</keyword>
<keyword evidence="3" id="KW-0812">Transmembrane</keyword>
<dbReference type="EMBL" id="CABFOC020000040">
    <property type="protein sequence ID" value="CAH0051315.1"/>
    <property type="molecule type" value="Genomic_DNA"/>
</dbReference>
<evidence type="ECO:0000313" key="13">
    <source>
        <dbReference type="EMBL" id="CAH0051315.1"/>
    </source>
</evidence>
<dbReference type="GO" id="GO:0016020">
    <property type="term" value="C:membrane"/>
    <property type="evidence" value="ECO:0007669"/>
    <property type="project" value="UniProtKB-SubCell"/>
</dbReference>
<keyword evidence="8" id="KW-0472">Membrane</keyword>
<evidence type="ECO:0000256" key="12">
    <source>
        <dbReference type="RuleBase" id="RU000363"/>
    </source>
</evidence>
<keyword evidence="6" id="KW-0560">Oxidoreductase</keyword>
<comment type="function">
    <text evidence="9">Catalyzes the reduction of all-trans-retinal to all-trans-retinol in the presence of NADPH.</text>
</comment>
<dbReference type="PANTHER" id="PTHR24322">
    <property type="entry name" value="PKSB"/>
    <property type="match status" value="1"/>
</dbReference>
<evidence type="ECO:0000256" key="10">
    <source>
        <dbReference type="ARBA" id="ARBA00068717"/>
    </source>
</evidence>
<dbReference type="Proteomes" id="UP000775872">
    <property type="component" value="Unassembled WGS sequence"/>
</dbReference>
<comment type="subcellular location">
    <subcellularLocation>
        <location evidence="1">Membrane</location>
        <topology evidence="1">Multi-pass membrane protein</topology>
    </subcellularLocation>
</comment>
<dbReference type="PRINTS" id="PR00081">
    <property type="entry name" value="GDHRDH"/>
</dbReference>
<dbReference type="SUPFAM" id="SSF51735">
    <property type="entry name" value="NAD(P)-binding Rossmann-fold domains"/>
    <property type="match status" value="1"/>
</dbReference>
<dbReference type="GO" id="GO:0052650">
    <property type="term" value="F:all-trans-retinol dehydrogenase (NADP+) activity"/>
    <property type="evidence" value="ECO:0007669"/>
    <property type="project" value="UniProtKB-ARBA"/>
</dbReference>
<organism evidence="13 14">
    <name type="scientific">Clonostachys solani</name>
    <dbReference type="NCBI Taxonomy" id="160281"/>
    <lineage>
        <taxon>Eukaryota</taxon>
        <taxon>Fungi</taxon>
        <taxon>Dikarya</taxon>
        <taxon>Ascomycota</taxon>
        <taxon>Pezizomycotina</taxon>
        <taxon>Sordariomycetes</taxon>
        <taxon>Hypocreomycetidae</taxon>
        <taxon>Hypocreales</taxon>
        <taxon>Bionectriaceae</taxon>
        <taxon>Clonostachys</taxon>
    </lineage>
</organism>
<dbReference type="InterPro" id="IPR036291">
    <property type="entry name" value="NAD(P)-bd_dom_sf"/>
</dbReference>
<evidence type="ECO:0000313" key="14">
    <source>
        <dbReference type="Proteomes" id="UP000775872"/>
    </source>
</evidence>
<evidence type="ECO:0000256" key="1">
    <source>
        <dbReference type="ARBA" id="ARBA00004141"/>
    </source>
</evidence>
<dbReference type="Gene3D" id="3.40.50.720">
    <property type="entry name" value="NAD(P)-binding Rossmann-like Domain"/>
    <property type="match status" value="1"/>
</dbReference>
<keyword evidence="7" id="KW-0443">Lipid metabolism</keyword>
<evidence type="ECO:0000256" key="5">
    <source>
        <dbReference type="ARBA" id="ARBA00022989"/>
    </source>
</evidence>
<keyword evidence="14" id="KW-1185">Reference proteome</keyword>
<evidence type="ECO:0000256" key="2">
    <source>
        <dbReference type="ARBA" id="ARBA00006484"/>
    </source>
</evidence>
<accession>A0A9N9Z898</accession>
<dbReference type="Pfam" id="PF00106">
    <property type="entry name" value="adh_short"/>
    <property type="match status" value="1"/>
</dbReference>
<evidence type="ECO:0000256" key="11">
    <source>
        <dbReference type="ARBA" id="ARBA00082544"/>
    </source>
</evidence>
<keyword evidence="4" id="KW-0521">NADP</keyword>
<dbReference type="PANTHER" id="PTHR24322:SF736">
    <property type="entry name" value="RETINOL DEHYDROGENASE 10"/>
    <property type="match status" value="1"/>
</dbReference>
<dbReference type="PRINTS" id="PR00080">
    <property type="entry name" value="SDRFAMILY"/>
</dbReference>
<gene>
    <name evidence="13" type="ORF">CSOL1703_00014636</name>
</gene>
<evidence type="ECO:0000256" key="3">
    <source>
        <dbReference type="ARBA" id="ARBA00022692"/>
    </source>
</evidence>
<reference evidence="13" key="1">
    <citation type="submission" date="2021-10" db="EMBL/GenBank/DDBJ databases">
        <authorList>
            <person name="Piombo E."/>
        </authorList>
    </citation>
    <scope>NUCLEOTIDE SEQUENCE</scope>
</reference>
<comment type="caution">
    <text evidence="13">The sequence shown here is derived from an EMBL/GenBank/DDBJ whole genome shotgun (WGS) entry which is preliminary data.</text>
</comment>
<dbReference type="OrthoDB" id="10253736at2759"/>
<dbReference type="InterPro" id="IPR002347">
    <property type="entry name" value="SDR_fam"/>
</dbReference>
<dbReference type="AlphaFoldDB" id="A0A9N9Z898"/>
<dbReference type="InterPro" id="IPR020904">
    <property type="entry name" value="Sc_DH/Rdtase_CS"/>
</dbReference>
<sequence>MSALQRSLPAMLVPGSVLLTAAFAQKTTQSLLAALAKHIPSLSGLQHFFLDNNGKIRTALGIVVALNLIRWANRFLNDIARNSWRASPPSDWIWSNEIAVVTGCSGGIGRTVVEKLIKKGLCVAVLDLKDPPEAFKDQPRILFCKCDVTKPDEVAAAAEEIRTNIGHPTILINNAGICRPCRILDASAERLHQTFSVNSLAHWFTVQQFLPDMIKNNKGHIVTVASAASFLALPRCSDYSGSKSAARAFHDVLGSELKHFYHAPNVITTAVHTQFVRTPIIQDIQQRLDEEGQNILEADFVGEKIVERLVSKRGGVLILPESRSFLSAVAAWPAWMQEIVRDKYGRASAKRNE</sequence>
<dbReference type="FunFam" id="3.40.50.720:FF:000131">
    <property type="entry name" value="Short-chain dehydrogenase/reductase 3"/>
    <property type="match status" value="1"/>
</dbReference>
<comment type="similarity">
    <text evidence="2 12">Belongs to the short-chain dehydrogenases/reductases (SDR) family.</text>
</comment>
<evidence type="ECO:0000256" key="7">
    <source>
        <dbReference type="ARBA" id="ARBA00023098"/>
    </source>
</evidence>
<dbReference type="PROSITE" id="PS00061">
    <property type="entry name" value="ADH_SHORT"/>
    <property type="match status" value="1"/>
</dbReference>
<evidence type="ECO:0000256" key="6">
    <source>
        <dbReference type="ARBA" id="ARBA00023002"/>
    </source>
</evidence>
<evidence type="ECO:0000256" key="9">
    <source>
        <dbReference type="ARBA" id="ARBA00059620"/>
    </source>
</evidence>
<evidence type="ECO:0000256" key="8">
    <source>
        <dbReference type="ARBA" id="ARBA00023136"/>
    </source>
</evidence>
<evidence type="ECO:0000256" key="4">
    <source>
        <dbReference type="ARBA" id="ARBA00022857"/>
    </source>
</evidence>
<name>A0A9N9Z898_9HYPO</name>
<proteinExistence type="inferred from homology"/>
<protein>
    <recommendedName>
        <fullName evidence="10">Short-chain dehydrogenase/reductase 3</fullName>
    </recommendedName>
    <alternativeName>
        <fullName evidence="11">Retinal short-chain dehydrogenase/reductase 1</fullName>
    </alternativeName>
</protein>